<evidence type="ECO:0000256" key="1">
    <source>
        <dbReference type="SAM" id="MobiDB-lite"/>
    </source>
</evidence>
<comment type="caution">
    <text evidence="3">The sequence shown here is derived from an EMBL/GenBank/DDBJ whole genome shotgun (WGS) entry which is preliminary data.</text>
</comment>
<dbReference type="GO" id="GO:0005634">
    <property type="term" value="C:nucleus"/>
    <property type="evidence" value="ECO:0007669"/>
    <property type="project" value="TreeGrafter"/>
</dbReference>
<proteinExistence type="predicted"/>
<dbReference type="STRING" id="40998.A0A2P7ZYT5"/>
<dbReference type="InterPro" id="IPR040151">
    <property type="entry name" value="Gfd2/YDR514C-like"/>
</dbReference>
<dbReference type="InterPro" id="IPR012337">
    <property type="entry name" value="RNaseH-like_sf"/>
</dbReference>
<dbReference type="EMBL" id="NHZQ01000095">
    <property type="protein sequence ID" value="PSK53386.1"/>
    <property type="molecule type" value="Genomic_DNA"/>
</dbReference>
<name>A0A2P7ZYT5_9PEZI</name>
<dbReference type="PANTHER" id="PTHR28083">
    <property type="entry name" value="GOOD FOR FULL DBP5 ACTIVITY PROTEIN 2"/>
    <property type="match status" value="1"/>
</dbReference>
<feature type="region of interest" description="Disordered" evidence="1">
    <location>
        <begin position="249"/>
        <end position="313"/>
    </location>
</feature>
<keyword evidence="4" id="KW-1185">Reference proteome</keyword>
<dbReference type="Gene3D" id="3.30.420.10">
    <property type="entry name" value="Ribonuclease H-like superfamily/Ribonuclease H"/>
    <property type="match status" value="1"/>
</dbReference>
<dbReference type="Pfam" id="PF21762">
    <property type="entry name" value="DEDDh_C"/>
    <property type="match status" value="1"/>
</dbReference>
<gene>
    <name evidence="3" type="ORF">B9Z65_8941</name>
</gene>
<dbReference type="SUPFAM" id="SSF53098">
    <property type="entry name" value="Ribonuclease H-like"/>
    <property type="match status" value="1"/>
</dbReference>
<dbReference type="Proteomes" id="UP000243723">
    <property type="component" value="Unassembled WGS sequence"/>
</dbReference>
<evidence type="ECO:0000313" key="4">
    <source>
        <dbReference type="Proteomes" id="UP000243723"/>
    </source>
</evidence>
<sequence length="313" mass="34540">MAHVINDLGHLGSFLGLGFEGEYSNLKADQVLPGKTGRTIFVCVDLEAFEFDQKKILEVGFATLDSHNLVGKAPGEGGSAWLEGIKSHHYIVKERRHLVNKRYVKGCPEGFVFGQSQITPILETQALLRRHFSEPRSIPGSAISNGPDDEAPSVYIVAHGLKNDTSLMKNFGIDNIYDTGINGQIDTQKLCSPKKKPASLKRLLDALEIPYEHLHNAANDATYTLQALVKMIFMEKFAPEDLAVRINLVKNPPHDPNKLPKNKRRPKGEGESRGKVTVLTESETSPKQALGKRKHETDVKNGNESGEKLQDGT</sequence>
<protein>
    <recommendedName>
        <fullName evidence="2">Gfd2/YDR514C-like C-terminal domain-containing protein</fullName>
    </recommendedName>
</protein>
<dbReference type="InterPro" id="IPR048519">
    <property type="entry name" value="Gfd2/YDR514C-like_C"/>
</dbReference>
<evidence type="ECO:0000313" key="3">
    <source>
        <dbReference type="EMBL" id="PSK53386.1"/>
    </source>
</evidence>
<reference evidence="3 4" key="1">
    <citation type="submission" date="2017-05" db="EMBL/GenBank/DDBJ databases">
        <title>Draft genome sequence of Elsinoe australis.</title>
        <authorList>
            <person name="Cheng Q."/>
        </authorList>
    </citation>
    <scope>NUCLEOTIDE SEQUENCE [LARGE SCALE GENOMIC DNA]</scope>
    <source>
        <strain evidence="3 4">NL1</strain>
    </source>
</reference>
<accession>A0A2P7ZYT5</accession>
<dbReference type="InterPro" id="IPR036397">
    <property type="entry name" value="RNaseH_sf"/>
</dbReference>
<dbReference type="AlphaFoldDB" id="A0A2P7ZYT5"/>
<dbReference type="GO" id="GO:0003676">
    <property type="term" value="F:nucleic acid binding"/>
    <property type="evidence" value="ECO:0007669"/>
    <property type="project" value="InterPro"/>
</dbReference>
<feature type="domain" description="Gfd2/YDR514C-like C-terminal" evidence="2">
    <location>
        <begin position="40"/>
        <end position="231"/>
    </location>
</feature>
<feature type="compositionally biased region" description="Basic and acidic residues" evidence="1">
    <location>
        <begin position="295"/>
        <end position="313"/>
    </location>
</feature>
<dbReference type="PANTHER" id="PTHR28083:SF1">
    <property type="entry name" value="GOOD FOR FULL DBP5 ACTIVITY PROTEIN 2"/>
    <property type="match status" value="1"/>
</dbReference>
<dbReference type="OrthoDB" id="5953249at2759"/>
<evidence type="ECO:0000259" key="2">
    <source>
        <dbReference type="Pfam" id="PF21762"/>
    </source>
</evidence>
<organism evidence="3 4">
    <name type="scientific">Elsinoe australis</name>
    <dbReference type="NCBI Taxonomy" id="40998"/>
    <lineage>
        <taxon>Eukaryota</taxon>
        <taxon>Fungi</taxon>
        <taxon>Dikarya</taxon>
        <taxon>Ascomycota</taxon>
        <taxon>Pezizomycotina</taxon>
        <taxon>Dothideomycetes</taxon>
        <taxon>Dothideomycetidae</taxon>
        <taxon>Myriangiales</taxon>
        <taxon>Elsinoaceae</taxon>
        <taxon>Elsinoe</taxon>
    </lineage>
</organism>